<evidence type="ECO:0008006" key="4">
    <source>
        <dbReference type="Google" id="ProtNLM"/>
    </source>
</evidence>
<dbReference type="STRING" id="285568.AQJ66_29645"/>
<accession>A0A101SRS7</accession>
<organism evidence="2 3">
    <name type="scientific">Streptomyces bungoensis</name>
    <dbReference type="NCBI Taxonomy" id="285568"/>
    <lineage>
        <taxon>Bacteria</taxon>
        <taxon>Bacillati</taxon>
        <taxon>Actinomycetota</taxon>
        <taxon>Actinomycetes</taxon>
        <taxon>Kitasatosporales</taxon>
        <taxon>Streptomycetaceae</taxon>
        <taxon>Streptomyces</taxon>
    </lineage>
</organism>
<dbReference type="AlphaFoldDB" id="A0A101SRS7"/>
<evidence type="ECO:0000256" key="1">
    <source>
        <dbReference type="SAM" id="SignalP"/>
    </source>
</evidence>
<feature type="chain" id="PRO_5007106487" description="Htaa domain-containing protein" evidence="1">
    <location>
        <begin position="29"/>
        <end position="200"/>
    </location>
</feature>
<gene>
    <name evidence="2" type="ORF">AQJ66_29645</name>
</gene>
<comment type="caution">
    <text evidence="2">The sequence shown here is derived from an EMBL/GenBank/DDBJ whole genome shotgun (WGS) entry which is preliminary data.</text>
</comment>
<keyword evidence="3" id="KW-1185">Reference proteome</keyword>
<evidence type="ECO:0000313" key="3">
    <source>
        <dbReference type="Proteomes" id="UP000053024"/>
    </source>
</evidence>
<dbReference type="EMBL" id="LMWX01000055">
    <property type="protein sequence ID" value="KUN79040.1"/>
    <property type="molecule type" value="Genomic_DNA"/>
</dbReference>
<dbReference type="OrthoDB" id="4194872at2"/>
<sequence length="200" mass="20813">MLKRTALAAVTVTTATMCAVAAAAPASAAPRTVHVTSGTTEVTVAPAVTTALLSRGIVPWVTRPGRPGLGFVDQRPTLTATYPVTGGRLTAQPLGGTVEHRGGLKFVNVLNGRALEVRNFTIDLDTGRLTGRLAGTRTRVPVFTLDTSTARITLGKHALDARKVTLKLTGTAASALNTTLHTQVFTDGLTVGTADTRARF</sequence>
<dbReference type="RefSeq" id="WP_061928156.1">
    <property type="nucleotide sequence ID" value="NZ_JBEYBH010000035.1"/>
</dbReference>
<name>A0A101SRS7_9ACTN</name>
<protein>
    <recommendedName>
        <fullName evidence="4">Htaa domain-containing protein</fullName>
    </recommendedName>
</protein>
<feature type="signal peptide" evidence="1">
    <location>
        <begin position="1"/>
        <end position="28"/>
    </location>
</feature>
<evidence type="ECO:0000313" key="2">
    <source>
        <dbReference type="EMBL" id="KUN79040.1"/>
    </source>
</evidence>
<proteinExistence type="predicted"/>
<dbReference type="Proteomes" id="UP000053024">
    <property type="component" value="Unassembled WGS sequence"/>
</dbReference>
<reference evidence="2 3" key="1">
    <citation type="submission" date="2015-10" db="EMBL/GenBank/DDBJ databases">
        <title>Draft genome sequence of Streptomyces bungoensis DSM 41781, type strain for the species Streptomyces bungoensis.</title>
        <authorList>
            <person name="Ruckert C."/>
            <person name="Winkler A."/>
            <person name="Kalinowski J."/>
            <person name="Kampfer P."/>
            <person name="Glaeser S."/>
        </authorList>
    </citation>
    <scope>NUCLEOTIDE SEQUENCE [LARGE SCALE GENOMIC DNA]</scope>
    <source>
        <strain evidence="2 3">DSM 41781</strain>
    </source>
</reference>
<keyword evidence="1" id="KW-0732">Signal</keyword>